<proteinExistence type="predicted"/>
<evidence type="ECO:0000313" key="2">
    <source>
        <dbReference type="EMBL" id="PBK98665.1"/>
    </source>
</evidence>
<dbReference type="Proteomes" id="UP000217790">
    <property type="component" value="Unassembled WGS sequence"/>
</dbReference>
<keyword evidence="3" id="KW-1185">Reference proteome</keyword>
<gene>
    <name evidence="2" type="ORF">ARMGADRAFT_1060332</name>
</gene>
<reference evidence="3" key="1">
    <citation type="journal article" date="2017" name="Nat. Ecol. Evol.">
        <title>Genome expansion and lineage-specific genetic innovations in the forest pathogenic fungi Armillaria.</title>
        <authorList>
            <person name="Sipos G."/>
            <person name="Prasanna A.N."/>
            <person name="Walter M.C."/>
            <person name="O'Connor E."/>
            <person name="Balint B."/>
            <person name="Krizsan K."/>
            <person name="Kiss B."/>
            <person name="Hess J."/>
            <person name="Varga T."/>
            <person name="Slot J."/>
            <person name="Riley R."/>
            <person name="Boka B."/>
            <person name="Rigling D."/>
            <person name="Barry K."/>
            <person name="Lee J."/>
            <person name="Mihaltcheva S."/>
            <person name="LaButti K."/>
            <person name="Lipzen A."/>
            <person name="Waldron R."/>
            <person name="Moloney N.M."/>
            <person name="Sperisen C."/>
            <person name="Kredics L."/>
            <person name="Vagvoelgyi C."/>
            <person name="Patrignani A."/>
            <person name="Fitzpatrick D."/>
            <person name="Nagy I."/>
            <person name="Doyle S."/>
            <person name="Anderson J.B."/>
            <person name="Grigoriev I.V."/>
            <person name="Gueldener U."/>
            <person name="Muensterkoetter M."/>
            <person name="Nagy L.G."/>
        </authorList>
    </citation>
    <scope>NUCLEOTIDE SEQUENCE [LARGE SCALE GENOMIC DNA]</scope>
    <source>
        <strain evidence="3">Ar21-2</strain>
    </source>
</reference>
<protein>
    <submittedName>
        <fullName evidence="2">Uncharacterized protein</fullName>
    </submittedName>
</protein>
<feature type="compositionally biased region" description="Acidic residues" evidence="1">
    <location>
        <begin position="205"/>
        <end position="221"/>
    </location>
</feature>
<dbReference type="OrthoDB" id="3270987at2759"/>
<organism evidence="2 3">
    <name type="scientific">Armillaria gallica</name>
    <name type="common">Bulbous honey fungus</name>
    <name type="synonym">Armillaria bulbosa</name>
    <dbReference type="NCBI Taxonomy" id="47427"/>
    <lineage>
        <taxon>Eukaryota</taxon>
        <taxon>Fungi</taxon>
        <taxon>Dikarya</taxon>
        <taxon>Basidiomycota</taxon>
        <taxon>Agaricomycotina</taxon>
        <taxon>Agaricomycetes</taxon>
        <taxon>Agaricomycetidae</taxon>
        <taxon>Agaricales</taxon>
        <taxon>Marasmiineae</taxon>
        <taxon>Physalacriaceae</taxon>
        <taxon>Armillaria</taxon>
    </lineage>
</organism>
<dbReference type="EMBL" id="KZ293648">
    <property type="protein sequence ID" value="PBK98665.1"/>
    <property type="molecule type" value="Genomic_DNA"/>
</dbReference>
<evidence type="ECO:0000256" key="1">
    <source>
        <dbReference type="SAM" id="MobiDB-lite"/>
    </source>
</evidence>
<sequence>MRLPSSSITHYSGYIICAEDLPLLSQLPMLKMCHIPSVMIESVDIPVVMAELRQLYVGDLDVLDFLTAPILQSLAIAWDYPGSVSTITRFLRRSGCQLESLSMHMKIFQSEPSALISELLSSEACSAISHLKLELGSQLVKVANTLTPSSVLPNLHHLVLCMEAENFRGEQTKRLVNMIRSRRDAGLLKTIEIQFGDQCNHHGDVDEDAGEDGEDVGEDDDRVPTRFHDVEVGIRALIDENLEMRVERWNPVDLDLQLLFWDGEIIC</sequence>
<dbReference type="OMA" id="THCSICI"/>
<feature type="region of interest" description="Disordered" evidence="1">
    <location>
        <begin position="202"/>
        <end position="222"/>
    </location>
</feature>
<accession>A0A2H3DTX7</accession>
<dbReference type="InParanoid" id="A0A2H3DTX7"/>
<name>A0A2H3DTX7_ARMGA</name>
<evidence type="ECO:0000313" key="3">
    <source>
        <dbReference type="Proteomes" id="UP000217790"/>
    </source>
</evidence>
<dbReference type="STRING" id="47427.A0A2H3DTX7"/>
<dbReference type="AlphaFoldDB" id="A0A2H3DTX7"/>